<dbReference type="HOGENOM" id="CLU_077575_1_0_1"/>
<feature type="non-terminal residue" evidence="1">
    <location>
        <position position="199"/>
    </location>
</feature>
<dbReference type="AlphaFoldDB" id="S8DUV3"/>
<reference evidence="1 2" key="1">
    <citation type="journal article" date="2012" name="Science">
        <title>The Paleozoic origin of enzymatic lignin decomposition reconstructed from 31 fungal genomes.</title>
        <authorList>
            <person name="Floudas D."/>
            <person name="Binder M."/>
            <person name="Riley R."/>
            <person name="Barry K."/>
            <person name="Blanchette R.A."/>
            <person name="Henrissat B."/>
            <person name="Martinez A.T."/>
            <person name="Otillar R."/>
            <person name="Spatafora J.W."/>
            <person name="Yadav J.S."/>
            <person name="Aerts A."/>
            <person name="Benoit I."/>
            <person name="Boyd A."/>
            <person name="Carlson A."/>
            <person name="Copeland A."/>
            <person name="Coutinho P.M."/>
            <person name="de Vries R.P."/>
            <person name="Ferreira P."/>
            <person name="Findley K."/>
            <person name="Foster B."/>
            <person name="Gaskell J."/>
            <person name="Glotzer D."/>
            <person name="Gorecki P."/>
            <person name="Heitman J."/>
            <person name="Hesse C."/>
            <person name="Hori C."/>
            <person name="Igarashi K."/>
            <person name="Jurgens J.A."/>
            <person name="Kallen N."/>
            <person name="Kersten P."/>
            <person name="Kohler A."/>
            <person name="Kuees U."/>
            <person name="Kumar T.K.A."/>
            <person name="Kuo A."/>
            <person name="LaButti K."/>
            <person name="Larrondo L.F."/>
            <person name="Lindquist E."/>
            <person name="Ling A."/>
            <person name="Lombard V."/>
            <person name="Lucas S."/>
            <person name="Lundell T."/>
            <person name="Martin R."/>
            <person name="McLaughlin D.J."/>
            <person name="Morgenstern I."/>
            <person name="Morin E."/>
            <person name="Murat C."/>
            <person name="Nagy L.G."/>
            <person name="Nolan M."/>
            <person name="Ohm R.A."/>
            <person name="Patyshakuliyeva A."/>
            <person name="Rokas A."/>
            <person name="Ruiz-Duenas F.J."/>
            <person name="Sabat G."/>
            <person name="Salamov A."/>
            <person name="Samejima M."/>
            <person name="Schmutz J."/>
            <person name="Slot J.C."/>
            <person name="St John F."/>
            <person name="Stenlid J."/>
            <person name="Sun H."/>
            <person name="Sun S."/>
            <person name="Syed K."/>
            <person name="Tsang A."/>
            <person name="Wiebenga A."/>
            <person name="Young D."/>
            <person name="Pisabarro A."/>
            <person name="Eastwood D.C."/>
            <person name="Martin F."/>
            <person name="Cullen D."/>
            <person name="Grigoriev I.V."/>
            <person name="Hibbett D.S."/>
        </authorList>
    </citation>
    <scope>NUCLEOTIDE SEQUENCE</scope>
    <source>
        <strain evidence="2">FP-58527</strain>
    </source>
</reference>
<evidence type="ECO:0000313" key="1">
    <source>
        <dbReference type="EMBL" id="EPS96357.1"/>
    </source>
</evidence>
<dbReference type="OrthoDB" id="416119at2759"/>
<accession>S8DUV3</accession>
<dbReference type="eggNOG" id="ENOG502SCY7">
    <property type="taxonomic scope" value="Eukaryota"/>
</dbReference>
<name>S8DUV3_FOMSC</name>
<feature type="non-terminal residue" evidence="1">
    <location>
        <position position="1"/>
    </location>
</feature>
<sequence>LRDSNLRGYDIPGADERLIATLFADDTTTFLKKDDKFTDLMAILDIWCTASGARFNKDKTEIIPVGRCEYRQRLIETRTPCPGGDKIPDHIRIAQDGEAIRILGAWHGNDINEGGVWTPILEKIDATLARWENTHPTMEGRKYIAQMHIGGTTQYLAKVQGMPKHVEDKLDKRIRTFVWADKKQAPVNKDTLHAPISRG</sequence>
<protein>
    <recommendedName>
        <fullName evidence="3">Reverse transcriptase domain-containing protein</fullName>
    </recommendedName>
</protein>
<keyword evidence="2" id="KW-1185">Reference proteome</keyword>
<organism evidence="1 2">
    <name type="scientific">Fomitopsis schrenkii</name>
    <name type="common">Brown rot fungus</name>
    <dbReference type="NCBI Taxonomy" id="2126942"/>
    <lineage>
        <taxon>Eukaryota</taxon>
        <taxon>Fungi</taxon>
        <taxon>Dikarya</taxon>
        <taxon>Basidiomycota</taxon>
        <taxon>Agaricomycotina</taxon>
        <taxon>Agaricomycetes</taxon>
        <taxon>Polyporales</taxon>
        <taxon>Fomitopsis</taxon>
    </lineage>
</organism>
<dbReference type="InParanoid" id="S8DUV3"/>
<evidence type="ECO:0000313" key="2">
    <source>
        <dbReference type="Proteomes" id="UP000015241"/>
    </source>
</evidence>
<dbReference type="Proteomes" id="UP000015241">
    <property type="component" value="Unassembled WGS sequence"/>
</dbReference>
<gene>
    <name evidence="1" type="ORF">FOMPIDRAFT_14145</name>
</gene>
<evidence type="ECO:0008006" key="3">
    <source>
        <dbReference type="Google" id="ProtNLM"/>
    </source>
</evidence>
<proteinExistence type="predicted"/>
<dbReference type="EMBL" id="KE504189">
    <property type="protein sequence ID" value="EPS96357.1"/>
    <property type="molecule type" value="Genomic_DNA"/>
</dbReference>